<keyword evidence="4" id="KW-0975">Bacterial flagellum</keyword>
<accession>A0A1G5SDU1</accession>
<keyword evidence="7" id="KW-0966">Cell projection</keyword>
<evidence type="ECO:0000313" key="7">
    <source>
        <dbReference type="EMBL" id="SCZ85157.1"/>
    </source>
</evidence>
<feature type="domain" description="Flagellar hook-associated protein 1 D2-like" evidence="6">
    <location>
        <begin position="198"/>
        <end position="280"/>
    </location>
</feature>
<dbReference type="GO" id="GO:0009424">
    <property type="term" value="C:bacterial-type flagellum hook"/>
    <property type="evidence" value="ECO:0007669"/>
    <property type="project" value="InterPro"/>
</dbReference>
<dbReference type="Proteomes" id="UP000198729">
    <property type="component" value="Unassembled WGS sequence"/>
</dbReference>
<comment type="similarity">
    <text evidence="3">Belongs to the bacterial flagellin family.</text>
</comment>
<dbReference type="PANTHER" id="PTHR42792:SF1">
    <property type="entry name" value="FLAGELLAR HOOK-ASSOCIATED PROTEIN 3"/>
    <property type="match status" value="1"/>
</dbReference>
<sequence>MMRVSTNTLFDQGTKSMLQQQNSLFKLQQQISTGKRIVTPSDDPIGAARAHELTQAASLNAQYMENRQRAGDSLKLVDSTLGSVTNLIQNVQSLTVAVGNPTLSDSDRSNMAIELRGRFEELLGLANTTDDEGNYLFSGFQGKTQPFVQVAGGVQYAGDQGQRLAQVSASRQLSVSETGLAIFEQIKNGNGTFVTAATNTNNGSGVIGSGSVTDAASLTGDDYKISFSVTGGVTTFEVTNATPGTVLSGPYTSGEAISFDGLQFAIKGAPADGDTFTVQPSRHESLFTTIGNFIAALETPASGAAGNARLTNSMNSTLQNLDHALTNVLGTRAAAGARLQEVDALQQAGEDTAVQYQQSLSRLQDLDFAQAISDLTRQQALLEAAQQSFIRISGLSLFNKI</sequence>
<dbReference type="STRING" id="51642.NSMM_350021"/>
<dbReference type="AlphaFoldDB" id="A0A1G5SDU1"/>
<comment type="subcellular location">
    <subcellularLocation>
        <location evidence="1">Bacterial flagellum</location>
    </subcellularLocation>
    <subcellularLocation>
        <location evidence="2">Secreted</location>
    </subcellularLocation>
</comment>
<gene>
    <name evidence="7" type="ORF">NSMM_350021</name>
</gene>
<evidence type="ECO:0000256" key="3">
    <source>
        <dbReference type="ARBA" id="ARBA00005709"/>
    </source>
</evidence>
<proteinExistence type="inferred from homology"/>
<evidence type="ECO:0000256" key="2">
    <source>
        <dbReference type="ARBA" id="ARBA00004613"/>
    </source>
</evidence>
<dbReference type="InterPro" id="IPR001492">
    <property type="entry name" value="Flagellin"/>
</dbReference>
<evidence type="ECO:0000313" key="8">
    <source>
        <dbReference type="Proteomes" id="UP000198729"/>
    </source>
</evidence>
<evidence type="ECO:0000256" key="1">
    <source>
        <dbReference type="ARBA" id="ARBA00004365"/>
    </source>
</evidence>
<dbReference type="RefSeq" id="WP_245654687.1">
    <property type="nucleotide sequence ID" value="NZ_FMWO01000042.1"/>
</dbReference>
<dbReference type="Gene3D" id="1.20.1330.10">
    <property type="entry name" value="f41 fragment of flagellin, N-terminal domain"/>
    <property type="match status" value="2"/>
</dbReference>
<dbReference type="EMBL" id="FMWO01000042">
    <property type="protein sequence ID" value="SCZ85157.1"/>
    <property type="molecule type" value="Genomic_DNA"/>
</dbReference>
<dbReference type="GO" id="GO:0071973">
    <property type="term" value="P:bacterial-type flagellum-dependent cell motility"/>
    <property type="evidence" value="ECO:0007669"/>
    <property type="project" value="InterPro"/>
</dbReference>
<keyword evidence="8" id="KW-1185">Reference proteome</keyword>
<dbReference type="Pfam" id="PF21158">
    <property type="entry name" value="flgK_1st_1"/>
    <property type="match status" value="1"/>
</dbReference>
<evidence type="ECO:0000259" key="5">
    <source>
        <dbReference type="Pfam" id="PF00669"/>
    </source>
</evidence>
<dbReference type="NCBIfam" id="TIGR02550">
    <property type="entry name" value="flagell_flgL"/>
    <property type="match status" value="1"/>
</dbReference>
<feature type="domain" description="Flagellin N-terminal" evidence="5">
    <location>
        <begin position="4"/>
        <end position="140"/>
    </location>
</feature>
<keyword evidence="7" id="KW-0282">Flagellum</keyword>
<dbReference type="InterPro" id="IPR013384">
    <property type="entry name" value="Flagell_FlgL"/>
</dbReference>
<reference evidence="7 8" key="1">
    <citation type="submission" date="2016-10" db="EMBL/GenBank/DDBJ databases">
        <authorList>
            <person name="de Groot N.N."/>
        </authorList>
    </citation>
    <scope>NUCLEOTIDE SEQUENCE [LARGE SCALE GENOMIC DNA]</scope>
    <source>
        <strain evidence="7">1</strain>
    </source>
</reference>
<dbReference type="GO" id="GO:0005198">
    <property type="term" value="F:structural molecule activity"/>
    <property type="evidence" value="ECO:0007669"/>
    <property type="project" value="InterPro"/>
</dbReference>
<protein>
    <submittedName>
        <fullName evidence="7">Flagellar hook-associated protein 3</fullName>
    </submittedName>
</protein>
<dbReference type="InterPro" id="IPR001029">
    <property type="entry name" value="Flagellin_N"/>
</dbReference>
<evidence type="ECO:0000259" key="6">
    <source>
        <dbReference type="Pfam" id="PF21158"/>
    </source>
</evidence>
<name>A0A1G5SDU1_9PROT</name>
<dbReference type="PANTHER" id="PTHR42792">
    <property type="entry name" value="FLAGELLIN"/>
    <property type="match status" value="1"/>
</dbReference>
<keyword evidence="7" id="KW-0969">Cilium</keyword>
<dbReference type="Pfam" id="PF00669">
    <property type="entry name" value="Flagellin_N"/>
    <property type="match status" value="1"/>
</dbReference>
<organism evidence="7 8">
    <name type="scientific">Nitrosomonas mobilis</name>
    <dbReference type="NCBI Taxonomy" id="51642"/>
    <lineage>
        <taxon>Bacteria</taxon>
        <taxon>Pseudomonadati</taxon>
        <taxon>Pseudomonadota</taxon>
        <taxon>Betaproteobacteria</taxon>
        <taxon>Nitrosomonadales</taxon>
        <taxon>Nitrosomonadaceae</taxon>
        <taxon>Nitrosomonas</taxon>
    </lineage>
</organism>
<dbReference type="GO" id="GO:0005576">
    <property type="term" value="C:extracellular region"/>
    <property type="evidence" value="ECO:0007669"/>
    <property type="project" value="UniProtKB-SubCell"/>
</dbReference>
<evidence type="ECO:0000256" key="4">
    <source>
        <dbReference type="ARBA" id="ARBA00023143"/>
    </source>
</evidence>
<dbReference type="SUPFAM" id="SSF64518">
    <property type="entry name" value="Phase 1 flagellin"/>
    <property type="match status" value="1"/>
</dbReference>
<dbReference type="InterPro" id="IPR049119">
    <property type="entry name" value="FlgK_D2-like"/>
</dbReference>